<evidence type="ECO:0000313" key="11">
    <source>
        <dbReference type="Proteomes" id="UP000001542"/>
    </source>
</evidence>
<evidence type="ECO:0000256" key="5">
    <source>
        <dbReference type="ARBA" id="ARBA00023242"/>
    </source>
</evidence>
<proteinExistence type="inferred from homology"/>
<evidence type="ECO:0000256" key="2">
    <source>
        <dbReference type="ARBA" id="ARBA00010462"/>
    </source>
</evidence>
<dbReference type="VEuPathDB" id="TrichDB:TVAGG3_0936890"/>
<dbReference type="PROSITE" id="PS01251">
    <property type="entry name" value="PCNA_1"/>
    <property type="match status" value="1"/>
</dbReference>
<dbReference type="GO" id="GO:0006298">
    <property type="term" value="P:mismatch repair"/>
    <property type="evidence" value="ECO:0000318"/>
    <property type="project" value="GO_Central"/>
</dbReference>
<dbReference type="OrthoDB" id="534348at2759"/>
<dbReference type="HAMAP" id="MF_00317">
    <property type="entry name" value="DNApol_clamp_arch"/>
    <property type="match status" value="1"/>
</dbReference>
<dbReference type="STRING" id="5722.A2DQV2"/>
<dbReference type="RefSeq" id="XP_001329442.1">
    <property type="nucleotide sequence ID" value="XM_001329407.1"/>
</dbReference>
<evidence type="ECO:0000259" key="8">
    <source>
        <dbReference type="Pfam" id="PF00705"/>
    </source>
</evidence>
<dbReference type="FunCoup" id="A2DQV2">
    <property type="interactions" value="869"/>
</dbReference>
<dbReference type="eggNOG" id="KOG1636">
    <property type="taxonomic scope" value="Eukaryota"/>
</dbReference>
<dbReference type="EMBL" id="DS113233">
    <property type="protein sequence ID" value="EAY17219.1"/>
    <property type="molecule type" value="Genomic_DNA"/>
</dbReference>
<dbReference type="GO" id="GO:0003677">
    <property type="term" value="F:DNA binding"/>
    <property type="evidence" value="ECO:0007669"/>
    <property type="project" value="UniProtKB-KW"/>
</dbReference>
<evidence type="ECO:0000313" key="10">
    <source>
        <dbReference type="EMBL" id="EAY17219.1"/>
    </source>
</evidence>
<dbReference type="InterPro" id="IPR000730">
    <property type="entry name" value="Pr_cel_nuc_antig"/>
</dbReference>
<evidence type="ECO:0000256" key="3">
    <source>
        <dbReference type="ARBA" id="ARBA00022705"/>
    </source>
</evidence>
<dbReference type="InParanoid" id="A2DQV2"/>
<dbReference type="PANTHER" id="PTHR11352">
    <property type="entry name" value="PROLIFERATING CELL NUCLEAR ANTIGEN"/>
    <property type="match status" value="1"/>
</dbReference>
<dbReference type="GO" id="GO:0030337">
    <property type="term" value="F:DNA polymerase processivity factor activity"/>
    <property type="evidence" value="ECO:0000318"/>
    <property type="project" value="GO_Central"/>
</dbReference>
<comment type="similarity">
    <text evidence="2 7">Belongs to the PCNA family.</text>
</comment>
<dbReference type="InterPro" id="IPR022649">
    <property type="entry name" value="Pr_cel_nuc_antig_C"/>
</dbReference>
<dbReference type="InterPro" id="IPR022648">
    <property type="entry name" value="Pr_cel_nuc_antig_N"/>
</dbReference>
<dbReference type="FunFam" id="3.10.150.10:FF:000008">
    <property type="entry name" value="Proliferating cell nuclear antigen"/>
    <property type="match status" value="1"/>
</dbReference>
<dbReference type="GO" id="GO:0043626">
    <property type="term" value="C:PCNA complex"/>
    <property type="evidence" value="ECO:0000318"/>
    <property type="project" value="GO_Central"/>
</dbReference>
<dbReference type="PANTHER" id="PTHR11352:SF0">
    <property type="entry name" value="PROLIFERATING CELL NUCLEAR ANTIGEN"/>
    <property type="match status" value="1"/>
</dbReference>
<dbReference type="KEGG" id="tva:4775235"/>
<dbReference type="SMR" id="A2DQV2"/>
<dbReference type="CDD" id="cd00577">
    <property type="entry name" value="PCNA"/>
    <property type="match status" value="1"/>
</dbReference>
<organism evidence="10 11">
    <name type="scientific">Trichomonas vaginalis (strain ATCC PRA-98 / G3)</name>
    <dbReference type="NCBI Taxonomy" id="412133"/>
    <lineage>
        <taxon>Eukaryota</taxon>
        <taxon>Metamonada</taxon>
        <taxon>Parabasalia</taxon>
        <taxon>Trichomonadida</taxon>
        <taxon>Trichomonadidae</taxon>
        <taxon>Trichomonas</taxon>
    </lineage>
</organism>
<dbReference type="PRINTS" id="PR00339">
    <property type="entry name" value="PCNACYCLIN"/>
</dbReference>
<dbReference type="InterPro" id="IPR046938">
    <property type="entry name" value="DNA_clamp_sf"/>
</dbReference>
<dbReference type="Pfam" id="PF00705">
    <property type="entry name" value="PCNA_N"/>
    <property type="match status" value="1"/>
</dbReference>
<dbReference type="Gene3D" id="3.10.150.10">
    <property type="entry name" value="DNA Polymerase III, subunit A, domain 2"/>
    <property type="match status" value="2"/>
</dbReference>
<keyword evidence="11" id="KW-1185">Reference proteome</keyword>
<dbReference type="Proteomes" id="UP000001542">
    <property type="component" value="Unassembled WGS sequence"/>
</dbReference>
<comment type="subcellular location">
    <subcellularLocation>
        <location evidence="1 6">Nucleus</location>
    </subcellularLocation>
</comment>
<accession>A2DQV2</accession>
<evidence type="ECO:0000256" key="7">
    <source>
        <dbReference type="RuleBase" id="RU003671"/>
    </source>
</evidence>
<name>A2DQV2_TRIV3</name>
<evidence type="ECO:0000256" key="6">
    <source>
        <dbReference type="RuleBase" id="RU000641"/>
    </source>
</evidence>
<dbReference type="GO" id="GO:0006272">
    <property type="term" value="P:leading strand elongation"/>
    <property type="evidence" value="ECO:0000318"/>
    <property type="project" value="GO_Central"/>
</dbReference>
<dbReference type="GO" id="GO:0006275">
    <property type="term" value="P:regulation of DNA replication"/>
    <property type="evidence" value="ECO:0007669"/>
    <property type="project" value="InterPro"/>
</dbReference>
<evidence type="ECO:0000256" key="4">
    <source>
        <dbReference type="ARBA" id="ARBA00023125"/>
    </source>
</evidence>
<dbReference type="SUPFAM" id="SSF55979">
    <property type="entry name" value="DNA clamp"/>
    <property type="match status" value="2"/>
</dbReference>
<dbReference type="VEuPathDB" id="TrichDB:TVAG_291710"/>
<reference evidence="10" key="1">
    <citation type="submission" date="2006-10" db="EMBL/GenBank/DDBJ databases">
        <authorList>
            <person name="Amadeo P."/>
            <person name="Zhao Q."/>
            <person name="Wortman J."/>
            <person name="Fraser-Liggett C."/>
            <person name="Carlton J."/>
        </authorList>
    </citation>
    <scope>NUCLEOTIDE SEQUENCE</scope>
    <source>
        <strain evidence="10">G3</strain>
    </source>
</reference>
<dbReference type="Pfam" id="PF02747">
    <property type="entry name" value="PCNA_C"/>
    <property type="match status" value="1"/>
</dbReference>
<evidence type="ECO:0000259" key="9">
    <source>
        <dbReference type="Pfam" id="PF02747"/>
    </source>
</evidence>
<feature type="domain" description="Proliferating cell nuclear antigen PCNA C-terminal" evidence="9">
    <location>
        <begin position="128"/>
        <end position="255"/>
    </location>
</feature>
<reference evidence="10" key="2">
    <citation type="journal article" date="2007" name="Science">
        <title>Draft genome sequence of the sexually transmitted pathogen Trichomonas vaginalis.</title>
        <authorList>
            <person name="Carlton J.M."/>
            <person name="Hirt R.P."/>
            <person name="Silva J.C."/>
            <person name="Delcher A.L."/>
            <person name="Schatz M."/>
            <person name="Zhao Q."/>
            <person name="Wortman J.R."/>
            <person name="Bidwell S.L."/>
            <person name="Alsmark U.C.M."/>
            <person name="Besteiro S."/>
            <person name="Sicheritz-Ponten T."/>
            <person name="Noel C.J."/>
            <person name="Dacks J.B."/>
            <person name="Foster P.G."/>
            <person name="Simillion C."/>
            <person name="Van de Peer Y."/>
            <person name="Miranda-Saavedra D."/>
            <person name="Barton G.J."/>
            <person name="Westrop G.D."/>
            <person name="Mueller S."/>
            <person name="Dessi D."/>
            <person name="Fiori P.L."/>
            <person name="Ren Q."/>
            <person name="Paulsen I."/>
            <person name="Zhang H."/>
            <person name="Bastida-Corcuera F.D."/>
            <person name="Simoes-Barbosa A."/>
            <person name="Brown M.T."/>
            <person name="Hayes R.D."/>
            <person name="Mukherjee M."/>
            <person name="Okumura C.Y."/>
            <person name="Schneider R."/>
            <person name="Smith A.J."/>
            <person name="Vanacova S."/>
            <person name="Villalvazo M."/>
            <person name="Haas B.J."/>
            <person name="Pertea M."/>
            <person name="Feldblyum T.V."/>
            <person name="Utterback T.R."/>
            <person name="Shu C.L."/>
            <person name="Osoegawa K."/>
            <person name="de Jong P.J."/>
            <person name="Hrdy I."/>
            <person name="Horvathova L."/>
            <person name="Zubacova Z."/>
            <person name="Dolezal P."/>
            <person name="Malik S.B."/>
            <person name="Logsdon J.M. Jr."/>
            <person name="Henze K."/>
            <person name="Gupta A."/>
            <person name="Wang C.C."/>
            <person name="Dunne R.L."/>
            <person name="Upcroft J.A."/>
            <person name="Upcroft P."/>
            <person name="White O."/>
            <person name="Salzberg S.L."/>
            <person name="Tang P."/>
            <person name="Chiu C.-H."/>
            <person name="Lee Y.-S."/>
            <person name="Embley T.M."/>
            <person name="Coombs G.H."/>
            <person name="Mottram J.C."/>
            <person name="Tachezy J."/>
            <person name="Fraser-Liggett C.M."/>
            <person name="Johnson P.J."/>
        </authorList>
    </citation>
    <scope>NUCLEOTIDE SEQUENCE [LARGE SCALE GENOMIC DNA]</scope>
    <source>
        <strain evidence="10">G3</strain>
    </source>
</reference>
<protein>
    <recommendedName>
        <fullName evidence="6">DNA sliding clamp PCNA</fullName>
    </recommendedName>
</protein>
<dbReference type="AlphaFoldDB" id="A2DQV2"/>
<dbReference type="InterPro" id="IPR022659">
    <property type="entry name" value="Pr_cel_nuc_antig_CS"/>
</dbReference>
<keyword evidence="4 7" id="KW-0238">DNA-binding</keyword>
<feature type="domain" description="Proliferating cell nuclear antigen PCNA N-terminal" evidence="8">
    <location>
        <begin position="1"/>
        <end position="123"/>
    </location>
</feature>
<comment type="function">
    <text evidence="6">This protein is an auxiliary protein of DNA polymerase delta and is involved in the control of eukaryotic DNA replication by increasing the polymerase's processivity during elongation of the leading strand.</text>
</comment>
<dbReference type="FunFam" id="3.10.150.10:FF:000006">
    <property type="entry name" value="Proliferating cell nuclear antigen"/>
    <property type="match status" value="1"/>
</dbReference>
<dbReference type="OMA" id="EMKLINM"/>
<keyword evidence="5 6" id="KW-0539">Nucleus</keyword>
<dbReference type="FunFam" id="3.70.10.10:FF:000001">
    <property type="entry name" value="Proliferating cell nuclear antigen"/>
    <property type="match status" value="1"/>
</dbReference>
<keyword evidence="3 7" id="KW-0235">DNA replication</keyword>
<gene>
    <name evidence="10" type="ORF">TVAG_291710</name>
</gene>
<sequence>MVECRLTNPGNLKKILDALRDLVEEANIECSETGLSLQAMDTAHVALVSMNLNANGFEKYNCAQNTSLGVNLGAIQKILKCGDNNDVLTLETNEDQSCLKFKFENSSSDRYFEFQMNLMDISSEHLSIPDAEPEATITLGCSEFQKICRDLAQFGDTVKITVEKSRVSFAVAGTNTNCCLNYSNFESAGKDGSQVTIQCEDKIELSFALRYLNLFTKAAPLSENVKLCLSNDRPFLVQFDLEDEAGDIKYYLAPKVDDNEDEE</sequence>
<dbReference type="GO" id="GO:0019985">
    <property type="term" value="P:translesion synthesis"/>
    <property type="evidence" value="ECO:0000318"/>
    <property type="project" value="GO_Central"/>
</dbReference>
<dbReference type="NCBIfam" id="TIGR00590">
    <property type="entry name" value="pcna"/>
    <property type="match status" value="1"/>
</dbReference>
<evidence type="ECO:0000256" key="1">
    <source>
        <dbReference type="ARBA" id="ARBA00004123"/>
    </source>
</evidence>